<evidence type="ECO:0000256" key="11">
    <source>
        <dbReference type="ARBA" id="ARBA00023065"/>
    </source>
</evidence>
<dbReference type="GeneID" id="113521049"/>
<dbReference type="Pfam" id="PF16905">
    <property type="entry name" value="GPHH"/>
    <property type="match status" value="1"/>
</dbReference>
<keyword evidence="2" id="KW-0813">Transport</keyword>
<evidence type="ECO:0000256" key="15">
    <source>
        <dbReference type="SAM" id="Coils"/>
    </source>
</evidence>
<accession>A0ABM3MHW9</accession>
<keyword evidence="12 17" id="KW-0472">Membrane</keyword>
<dbReference type="PRINTS" id="PR01630">
    <property type="entry name" value="LVDCCALPHA1"/>
</dbReference>
<feature type="region of interest" description="Disordered" evidence="16">
    <location>
        <begin position="762"/>
        <end position="819"/>
    </location>
</feature>
<feature type="domain" description="Voltage-dependent calcium channel alpha-1 subunit IQ" evidence="18">
    <location>
        <begin position="1584"/>
        <end position="1618"/>
    </location>
</feature>
<keyword evidence="7" id="KW-0677">Repeat</keyword>
<feature type="transmembrane region" description="Helical" evidence="17">
    <location>
        <begin position="903"/>
        <end position="924"/>
    </location>
</feature>
<feature type="transmembrane region" description="Helical" evidence="17">
    <location>
        <begin position="471"/>
        <end position="492"/>
    </location>
</feature>
<evidence type="ECO:0000256" key="5">
    <source>
        <dbReference type="ARBA" id="ARBA00022692"/>
    </source>
</evidence>
<dbReference type="Gene3D" id="6.10.250.2500">
    <property type="match status" value="1"/>
</dbReference>
<dbReference type="Gene3D" id="1.10.287.70">
    <property type="match status" value="4"/>
</dbReference>
<feature type="transmembrane region" description="Helical" evidence="17">
    <location>
        <begin position="1182"/>
        <end position="1199"/>
    </location>
</feature>
<feature type="transmembrane region" description="Helical" evidence="17">
    <location>
        <begin position="133"/>
        <end position="153"/>
    </location>
</feature>
<dbReference type="InterPro" id="IPR002077">
    <property type="entry name" value="VDCCAlpha1"/>
</dbReference>
<comment type="subcellular location">
    <subcellularLocation>
        <location evidence="1 14">Membrane</location>
        <topology evidence="1 14">Multi-pass membrane protein</topology>
    </subcellularLocation>
</comment>
<evidence type="ECO:0000313" key="19">
    <source>
        <dbReference type="Proteomes" id="UP001652740"/>
    </source>
</evidence>
<keyword evidence="8 14" id="KW-0106">Calcium</keyword>
<gene>
    <name evidence="20" type="primary">LOC113521049</name>
</gene>
<dbReference type="SUPFAM" id="SSF81324">
    <property type="entry name" value="Voltage-gated potassium channels"/>
    <property type="match status" value="4"/>
</dbReference>
<dbReference type="RefSeq" id="XP_052750947.1">
    <property type="nucleotide sequence ID" value="XM_052894987.1"/>
</dbReference>
<keyword evidence="3 14" id="KW-0109">Calcium transport</keyword>
<keyword evidence="4 14" id="KW-0107">Calcium channel</keyword>
<reference evidence="20" key="1">
    <citation type="submission" date="2025-08" db="UniProtKB">
        <authorList>
            <consortium name="RefSeq"/>
        </authorList>
    </citation>
    <scope>IDENTIFICATION</scope>
    <source>
        <tissue evidence="20">Whole larvae</tissue>
    </source>
</reference>
<proteinExistence type="inferred from homology"/>
<dbReference type="InterPro" id="IPR005446">
    <property type="entry name" value="VDCC_L_a1su"/>
</dbReference>
<dbReference type="PANTHER" id="PTHR45628">
    <property type="entry name" value="VOLTAGE-DEPENDENT CALCIUM CHANNEL TYPE A SUBUNIT ALPHA-1"/>
    <property type="match status" value="1"/>
</dbReference>
<feature type="compositionally biased region" description="Basic and acidic residues" evidence="16">
    <location>
        <begin position="803"/>
        <end position="813"/>
    </location>
</feature>
<keyword evidence="15" id="KW-0175">Coiled coil</keyword>
<feature type="region of interest" description="Disordered" evidence="16">
    <location>
        <begin position="32"/>
        <end position="70"/>
    </location>
</feature>
<feature type="coiled-coil region" evidence="15">
    <location>
        <begin position="1823"/>
        <end position="1850"/>
    </location>
</feature>
<keyword evidence="19" id="KW-1185">Reference proteome</keyword>
<feature type="compositionally biased region" description="Acidic residues" evidence="16">
    <location>
        <begin position="768"/>
        <end position="790"/>
    </location>
</feature>
<dbReference type="Gene3D" id="1.20.120.350">
    <property type="entry name" value="Voltage-gated potassium channels. Chain C"/>
    <property type="match status" value="4"/>
</dbReference>
<keyword evidence="6" id="KW-0479">Metal-binding</keyword>
<evidence type="ECO:0000256" key="3">
    <source>
        <dbReference type="ARBA" id="ARBA00022568"/>
    </source>
</evidence>
<feature type="transmembrane region" description="Helical" evidence="17">
    <location>
        <begin position="981"/>
        <end position="1009"/>
    </location>
</feature>
<feature type="compositionally biased region" description="Polar residues" evidence="16">
    <location>
        <begin position="426"/>
        <end position="437"/>
    </location>
</feature>
<evidence type="ECO:0000256" key="6">
    <source>
        <dbReference type="ARBA" id="ARBA00022723"/>
    </source>
</evidence>
<evidence type="ECO:0000256" key="14">
    <source>
        <dbReference type="RuleBase" id="RU003808"/>
    </source>
</evidence>
<keyword evidence="10 17" id="KW-1133">Transmembrane helix</keyword>
<dbReference type="Pfam" id="PF00520">
    <property type="entry name" value="Ion_trans"/>
    <property type="match status" value="4"/>
</dbReference>
<dbReference type="InterPro" id="IPR027359">
    <property type="entry name" value="Volt_channel_dom_sf"/>
</dbReference>
<feature type="compositionally biased region" description="Acidic residues" evidence="16">
    <location>
        <begin position="734"/>
        <end position="749"/>
    </location>
</feature>
<evidence type="ECO:0000256" key="2">
    <source>
        <dbReference type="ARBA" id="ARBA00022448"/>
    </source>
</evidence>
<feature type="transmembrane region" description="Helical" evidence="17">
    <location>
        <begin position="586"/>
        <end position="614"/>
    </location>
</feature>
<dbReference type="InterPro" id="IPR005821">
    <property type="entry name" value="Ion_trans_dom"/>
</dbReference>
<keyword evidence="5 17" id="KW-0812">Transmembrane</keyword>
<evidence type="ECO:0000256" key="13">
    <source>
        <dbReference type="ARBA" id="ARBA00023303"/>
    </source>
</evidence>
<feature type="transmembrane region" description="Helical" evidence="17">
    <location>
        <begin position="1214"/>
        <end position="1234"/>
    </location>
</feature>
<evidence type="ECO:0000256" key="4">
    <source>
        <dbReference type="ARBA" id="ARBA00022673"/>
    </source>
</evidence>
<keyword evidence="11" id="KW-0406">Ion transport</keyword>
<dbReference type="Gene3D" id="6.10.250.2180">
    <property type="match status" value="1"/>
</dbReference>
<dbReference type="PRINTS" id="PR00167">
    <property type="entry name" value="CACHANNEL"/>
</dbReference>
<feature type="transmembrane region" description="Helical" evidence="17">
    <location>
        <begin position="504"/>
        <end position="526"/>
    </location>
</feature>
<evidence type="ECO:0000256" key="12">
    <source>
        <dbReference type="ARBA" id="ARBA00023136"/>
    </source>
</evidence>
<feature type="transmembrane region" description="Helical" evidence="17">
    <location>
        <begin position="222"/>
        <end position="243"/>
    </location>
</feature>
<comment type="function">
    <text evidence="14">Voltage-sensitive calcium channels (VSCC) mediate the entry of calcium ions into excitable cells and are also involved in a variety of calcium-dependent processes, including muscle contraction, hormone or neurotransmitter release, gene expression, cell motility, cell division and cell death.</text>
</comment>
<feature type="transmembrane region" description="Helical" evidence="17">
    <location>
        <begin position="97"/>
        <end position="118"/>
    </location>
</feature>
<evidence type="ECO:0000313" key="20">
    <source>
        <dbReference type="RefSeq" id="XP_052750947.1"/>
    </source>
</evidence>
<evidence type="ECO:0000256" key="17">
    <source>
        <dbReference type="SAM" id="Phobius"/>
    </source>
</evidence>
<evidence type="ECO:0000256" key="7">
    <source>
        <dbReference type="ARBA" id="ARBA00022737"/>
    </source>
</evidence>
<dbReference type="InterPro" id="IPR014873">
    <property type="entry name" value="VDCC_a1su_IQ"/>
</dbReference>
<dbReference type="PANTHER" id="PTHR45628:SF1">
    <property type="entry name" value="VOLTAGE-DEPENDENT CALCIUM CHANNEL TYPE D SUBUNIT ALPHA-1"/>
    <property type="match status" value="1"/>
</dbReference>
<feature type="transmembrane region" description="Helical" evidence="17">
    <location>
        <begin position="1325"/>
        <end position="1345"/>
    </location>
</feature>
<feature type="transmembrane region" description="Helical" evidence="17">
    <location>
        <begin position="936"/>
        <end position="961"/>
    </location>
</feature>
<evidence type="ECO:0000259" key="18">
    <source>
        <dbReference type="SMART" id="SM01062"/>
    </source>
</evidence>
<sequence>MNVHHTVHRTRVFRQNSTMDRLIKMATEQAQLAGATTPGADSTADPTQAVTPAPRKQARPRGKPQPERPKRSLLCLGLENPFRKLCYDIVEWKPFEYMILTTIFANCIALAVFTPYPFGDTNNTNQILEKVEWIFMVIFTGECFMKIIAYGFLFHPGAYLRNTWNSLDFTIVTIGIASQALQYISKDAFDVKALRAFRVLRPLRLVSGVPSLQIVLNSILKAMVPLFHIAFLVLFVIIIYAIIGLELFSGALHETCFKNDTDEMIDPQIPCNSDGETGYKCDDGYICRGHWEGPNDGITNFDNIGYSMLTVFQCITLEGWTDIMYAIADVKGNTWPWIYFVSMVIFGNFFVMNLILGVLSGEFSKEREKAKSRGDFQKSRERQQFEEDLKGYLNWITVAEELDLENDPTQKEESQDSQGKNDVKSNDGSQNNVNVNGEQTHTTTCKVYCKRFDKVNRRMRRACRKAVKSQSFYWAIIVLVFLNTLVLATEHFNQPVWLDDFQNYANYLFVVLFTMEMLVKMYALGFQGYFVSLFNRFDCFVMVCSIVELALNLTDTIPQLGISVLRCVRLLRVFKVTKYWRSLSNLVASLLNSIQSIFSLLLLLFLFIMIFALLGMQVFGGRFDYKPEEVKERHNFDTFWQAVLTMFQILTGEDWNVVMYEGINAYGGAGTPGMLASIYFIVIFVCGNYILLNVFLAIAVDNLGDAEEMDAEEIEKDKADADNPEAGNPQLDEERGETDDEYVNDEEGYSSEGRKYKRYKRVARSEHEYEETGSEEDVEEQEPEERDNADEALVAIDKIQNGDVKKEDPESLKRQPTISARPRRLSEVEIKSQEKPIPEGSSFFIFSKNNWLRVSCYKLQNNSWFKNLILVCILASSLMLAMEDPVGGKGSELKTETLRKIDYFFTTVFTLELVLKLITYGFILHKDAFCRSAFNLLDMLVVIVSLISLSGSSNVSFIKILRVFRVLRPLRAINRAKGLKHVVQCVIVAIKTIGNILLVTNLLQFMFAVMGVQMFKGKFFRCTDVTKLTYEDCRGTYLVYNGGKASIEDRVWKKNKFNFDDVLSGMLTLFTVSTFEGWPNLLSTSMDSNEENYGPIENSRPLVAFFYISYIIVIAFFMVNIFVGFVIVTFQKEGEQEFKDCELDKNQRNCIEFALKAKPIRRYIPKHRIQYKTWWFVTSQKFEYFIFFFIVLNTVALMMKFDGASPEYKKVLDYLNMILTTVFMLEFVFKLAAFRFKNYFGDAWNTTDFILVIGSIIDIVVTQVNENKPVTVFTTSKASKEGSLLKYITFFRLFRAMRLIKLLSRGERIRTLLWTFIKSFQALPYVALLIVLLFFIYAVVGMQLFGKINFDDDQITRHNNFQSFGSALMVLFRSATGEAWQEIMMALSPNIDERPDDPPKCIKSEPIDGVPNTDNGDELCGNWMAFPYFISFSLLCTFLIINLFVAVIMDNFDYLTRDWSILGPHHLDEFVRLWSEYDPDAKGRIKHLDVVTLLRKISPPLGFGKLCPHRTACKRLVSMNMPLNSDGTVNFNATLFAVVRTQLQIKTSGVIDECNTELRAIIKKVWKRTSPKLLDQVVPPPGDPNEITVGKFYATFLIQDYFRRNHAFRKRKEQAAAASLQNNQMTLQAGLRTLHEAGPELKRAISGNLDEVVAETVEPMHRRNHTLFGSVWTTIKRHGRESIYGRDRKNPPPSVKLKMPIAISGEKENQNLSAMMRRELGMDGKIPEEEMRYEEVNQSDGDEEIAMQPLLHGKDSERIFKAIEKTSNELIQSMRNSNRDKTPSQNNNVPYCVENPAENLITRVLTEQGLGKYCDKDFIQSTSREMQEALDLTQEEMDTAANQIILQERKMGAAQNRANDVESLYSRQYHPFHQPAMQPPPRGK</sequence>
<dbReference type="InterPro" id="IPR050599">
    <property type="entry name" value="VDCC_alpha-1_subunit"/>
</dbReference>
<dbReference type="Proteomes" id="UP001652740">
    <property type="component" value="Unplaced"/>
</dbReference>
<evidence type="ECO:0000256" key="9">
    <source>
        <dbReference type="ARBA" id="ARBA00022882"/>
    </source>
</evidence>
<feature type="transmembrane region" description="Helical" evidence="17">
    <location>
        <begin position="678"/>
        <end position="700"/>
    </location>
</feature>
<feature type="transmembrane region" description="Helical" evidence="17">
    <location>
        <begin position="337"/>
        <end position="359"/>
    </location>
</feature>
<evidence type="ECO:0000256" key="1">
    <source>
        <dbReference type="ARBA" id="ARBA00004141"/>
    </source>
</evidence>
<dbReference type="InterPro" id="IPR031649">
    <property type="entry name" value="GPHH_dom"/>
</dbReference>
<name>A0ABM3MHW9_GALME</name>
<evidence type="ECO:0000256" key="16">
    <source>
        <dbReference type="SAM" id="MobiDB-lite"/>
    </source>
</evidence>
<feature type="compositionally biased region" description="Basic and acidic residues" evidence="16">
    <location>
        <begin position="408"/>
        <end position="425"/>
    </location>
</feature>
<feature type="region of interest" description="Disordered" evidence="16">
    <location>
        <begin position="711"/>
        <end position="750"/>
    </location>
</feature>
<feature type="transmembrane region" description="Helical" evidence="17">
    <location>
        <begin position="1102"/>
        <end position="1130"/>
    </location>
</feature>
<comment type="similarity">
    <text evidence="14">Belongs to the calcium channel alpha-1 subunit (TC 1.A.1.11) family.</text>
</comment>
<evidence type="ECO:0000256" key="8">
    <source>
        <dbReference type="ARBA" id="ARBA00022837"/>
    </source>
</evidence>
<keyword evidence="9 14" id="KW-0851">Voltage-gated channel</keyword>
<keyword evidence="13" id="KW-0407">Ion channel</keyword>
<feature type="region of interest" description="Disordered" evidence="16">
    <location>
        <begin position="406"/>
        <end position="437"/>
    </location>
</feature>
<organism evidence="19 20">
    <name type="scientific">Galleria mellonella</name>
    <name type="common">Greater wax moth</name>
    <dbReference type="NCBI Taxonomy" id="7137"/>
    <lineage>
        <taxon>Eukaryota</taxon>
        <taxon>Metazoa</taxon>
        <taxon>Ecdysozoa</taxon>
        <taxon>Arthropoda</taxon>
        <taxon>Hexapoda</taxon>
        <taxon>Insecta</taxon>
        <taxon>Pterygota</taxon>
        <taxon>Neoptera</taxon>
        <taxon>Endopterygota</taxon>
        <taxon>Lepidoptera</taxon>
        <taxon>Glossata</taxon>
        <taxon>Ditrysia</taxon>
        <taxon>Pyraloidea</taxon>
        <taxon>Pyralidae</taxon>
        <taxon>Galleriinae</taxon>
        <taxon>Galleria</taxon>
    </lineage>
</organism>
<dbReference type="SMART" id="SM01062">
    <property type="entry name" value="Ca_chan_IQ"/>
    <property type="match status" value="1"/>
</dbReference>
<dbReference type="Pfam" id="PF08763">
    <property type="entry name" value="Ca_chan_IQ"/>
    <property type="match status" value="1"/>
</dbReference>
<protein>
    <recommendedName>
        <fullName evidence="14">Voltage-dependent L-type calcium channel subunit alpha</fullName>
    </recommendedName>
</protein>
<evidence type="ECO:0000256" key="10">
    <source>
        <dbReference type="ARBA" id="ARBA00022989"/>
    </source>
</evidence>
<feature type="transmembrane region" description="Helical" evidence="17">
    <location>
        <begin position="1425"/>
        <end position="1449"/>
    </location>
</feature>
<feature type="region of interest" description="Disordered" evidence="16">
    <location>
        <begin position="1865"/>
        <end position="1884"/>
    </location>
</feature>